<dbReference type="SUPFAM" id="SSF51735">
    <property type="entry name" value="NAD(P)-binding Rossmann-fold domains"/>
    <property type="match status" value="1"/>
</dbReference>
<feature type="domain" description="NAD-specific glutamate dehydrogenase C-terminal" evidence="3">
    <location>
        <begin position="1253"/>
        <end position="1592"/>
    </location>
</feature>
<dbReference type="InterPro" id="IPR049062">
    <property type="entry name" value="NAD_Glu_DH_ACT2"/>
</dbReference>
<reference evidence="7" key="1">
    <citation type="submission" date="2021-04" db="EMBL/GenBank/DDBJ databases">
        <title>Pseudonocardia sp. nov., isolated from sandy soil of mangrove forest.</title>
        <authorList>
            <person name="Zan Z."/>
            <person name="Huang R."/>
            <person name="Liu W."/>
        </authorList>
    </citation>
    <scope>NUCLEOTIDE SEQUENCE</scope>
    <source>
        <strain evidence="7">S2-4</strain>
    </source>
</reference>
<dbReference type="InterPro" id="IPR046346">
    <property type="entry name" value="Aminoacid_DH-like_N_sf"/>
</dbReference>
<dbReference type="Pfam" id="PF21074">
    <property type="entry name" value="GDH_C"/>
    <property type="match status" value="1"/>
</dbReference>
<evidence type="ECO:0000259" key="3">
    <source>
        <dbReference type="Pfam" id="PF21074"/>
    </source>
</evidence>
<dbReference type="PANTHER" id="PTHR43403:SF1">
    <property type="entry name" value="NAD-SPECIFIC GLUTAMATE DEHYDROGENASE"/>
    <property type="match status" value="1"/>
</dbReference>
<protein>
    <submittedName>
        <fullName evidence="7">NAD-glutamate dehydrogenase</fullName>
    </submittedName>
</protein>
<name>A0ABT0ZU51_9PSEU</name>
<dbReference type="Pfam" id="PF21075">
    <property type="entry name" value="GDH_ACT1"/>
    <property type="match status" value="1"/>
</dbReference>
<dbReference type="Proteomes" id="UP001165283">
    <property type="component" value="Unassembled WGS sequence"/>
</dbReference>
<dbReference type="InterPro" id="IPR028971">
    <property type="entry name" value="NAD-GDH_cat"/>
</dbReference>
<dbReference type="EMBL" id="JAGSOV010000010">
    <property type="protein sequence ID" value="MCO1654266.1"/>
    <property type="molecule type" value="Genomic_DNA"/>
</dbReference>
<feature type="domain" description="NAD-glutamate dehydrogenase ACT2" evidence="5">
    <location>
        <begin position="391"/>
        <end position="482"/>
    </location>
</feature>
<evidence type="ECO:0000259" key="5">
    <source>
        <dbReference type="Pfam" id="PF21076"/>
    </source>
</evidence>
<feature type="compositionally biased region" description="Basic and acidic residues" evidence="1">
    <location>
        <begin position="1"/>
        <end position="11"/>
    </location>
</feature>
<evidence type="ECO:0000313" key="7">
    <source>
        <dbReference type="EMBL" id="MCO1654266.1"/>
    </source>
</evidence>
<dbReference type="SUPFAM" id="SSF53223">
    <property type="entry name" value="Aminoacid dehydrogenase-like, N-terminal domain"/>
    <property type="match status" value="1"/>
</dbReference>
<comment type="caution">
    <text evidence="7">The sequence shown here is derived from an EMBL/GenBank/DDBJ whole genome shotgun (WGS) entry which is preliminary data.</text>
</comment>
<dbReference type="Pfam" id="PF05088">
    <property type="entry name" value="Bac_GDH_CD"/>
    <property type="match status" value="1"/>
</dbReference>
<dbReference type="Pfam" id="PF21076">
    <property type="entry name" value="GDH_ACT2"/>
    <property type="match status" value="1"/>
</dbReference>
<dbReference type="Pfam" id="PF21078">
    <property type="entry name" value="GDH_HM3"/>
    <property type="match status" value="1"/>
</dbReference>
<accession>A0ABT0ZU51</accession>
<sequence>MTSRTSERTDPDPDPELAALGELYARHATDTPPVSGSSGAATGGHLIHLQDAARAHLQLAEQRAPGQPAIRVRAAESSDPASGGGGGAVVEVVTDDMPFLVESVLAAVSRVGGEASRLIHPIVVVRRDPDGKLAEVLADADPAEPPPGTIVESWIHVDLGARAPAGLADLLGKALSDVRDVVDDSGAMLRRARELADAMPPGTAGTDEDETDPADVGRLLRWLADGHLTFLGYRYQPAEGSADEADPGLGLMRRDSGLAAKFAPGVAPAGTEPELLLITRATVPSPLRPAHPYYLALRDTDEHGVLRGEHRFIGTLTVLAQHESVLDIPLVERRVRRSIQLAGLPLESYSGQRMLEVISGLPREELFTATAQGLHDTATGVLAIAGRRVVRVFLRPDPFRRFVSCLVYLPRDRYTTSSRLAMARVLERRLGGTSVDYTARVSESNLAQVHFTVHARPDAPGFGAVDVLDLQDELTEAARNWDDKLLSAPDAVGVADLLDGVPEAYKAAVSPERAVEDMRRIGALPGPGSFDVRLYRTPGAPSHPASGEPGERERRFTLYLAGAPATLTAVLPLLQQLGVDVLDERPSEFARPDGTRCWLYDFGLRLDDATSAALADRPEDEVESGFCAAFSAAWRGDAESDRFSALVLRAGLQWREVAVLRAYARYARQLGSPYGVQYMADTLLAQPATARAIVELFRARFDPAVQEREQVGERALGRVRTLIDAVTGLDADRILRGYLAMIMSTLRTNWFRDRAYFSFKIDPAAVPDMPAPRPKFEIFVYSPRVEGVHLRFGPVARGGLRWSDRPQDYRTEILGLVKAQAVKNAVIVPVGAKGGFIVRRETSPEEVEFCYRTFISGLLDITDNLVHDEAGVSRTVPPPDVVRHDGDDSYLVVAADKGTAKFSDTANEVAASYGFWLGDAFASGGSVGYDHKAMGITARGAWESVKRHFRELGVDTQAEEFTVVGIGDMSGDVFGNGMLLSEHIRLLAAFDHRHVFVDPDPDVARSYAERRRLFELPRSSWDDYDRSVISEGGGVWPRTAKSVPVGEAMRAALGLDDGVIRLSPPELISAILRAPADLLWNGGIGTYVKSVEETHDDVGDRANDAIRIDGHELRVRVVGEGGNLGLTQRGRIEFAHTNGKINTDAIDNSAGVDCSDHEVNIKILLDRLVVAGELDREGRNELLGSMTDEVAELVLDDNREQNAVLGVSRAHAPGMLNVQRRLTADLAARTGLDRGLEVLPSDEEFAAREETRTGLTSPELSTLLAHVKLDLTARLLATDLPDVPAFASRLPEYFPRPLRERFPAAVAQHPLRREIVTTQLVNEMVDNAGTTYAFRLVEELSAAPSDVVRAYSVTTRVFELPTLWKAMRAPHIPTAVSDRIVLESRRLLDRASRWFLTNRPQPLAVGAETARFAASVSALRRQLPELLRGREREAVDAYAEKLRADGVGEACALESAALMYGFGLLDVVDLVELSERDREPRDPEEVAALYYAISEHLSFDRVLSSVSALARGNRWHALARLALRDDLYGSLRAITLDTLREADPGTPVDEAIEQWEQANASRLVRARSSLDEVDKTGVLDLATLSVVSRQLRGLAR</sequence>
<dbReference type="Pfam" id="PF21073">
    <property type="entry name" value="GDH_HM1"/>
    <property type="match status" value="1"/>
</dbReference>
<dbReference type="InterPro" id="IPR049056">
    <property type="entry name" value="NAD_Glu_DH_HM3"/>
</dbReference>
<feature type="domain" description="NAD-glutamate dehydrogenase catalytic" evidence="2">
    <location>
        <begin position="719"/>
        <end position="1207"/>
    </location>
</feature>
<feature type="region of interest" description="Disordered" evidence="1">
    <location>
        <begin position="1"/>
        <end position="43"/>
    </location>
</feature>
<evidence type="ECO:0000313" key="8">
    <source>
        <dbReference type="Proteomes" id="UP001165283"/>
    </source>
</evidence>
<dbReference type="InterPro" id="IPR024727">
    <property type="entry name" value="NAD_Glu_DH_N_ACT1"/>
</dbReference>
<evidence type="ECO:0000259" key="2">
    <source>
        <dbReference type="Pfam" id="PF05088"/>
    </source>
</evidence>
<dbReference type="InterPro" id="IPR049064">
    <property type="entry name" value="NAD_Glu_DH_ACT3"/>
</dbReference>
<feature type="domain" description="NAD-glutamate dehydrogenase N-terminal ACT1" evidence="4">
    <location>
        <begin position="51"/>
        <end position="160"/>
    </location>
</feature>
<dbReference type="InterPro" id="IPR036291">
    <property type="entry name" value="NAD(P)-bd_dom_sf"/>
</dbReference>
<dbReference type="InterPro" id="IPR048381">
    <property type="entry name" value="GDH_C"/>
</dbReference>
<gene>
    <name evidence="7" type="ORF">KDL28_04290</name>
</gene>
<dbReference type="PANTHER" id="PTHR43403">
    <property type="entry name" value="NAD-SPECIFIC GLUTAMATE DEHYDROGENASE"/>
    <property type="match status" value="1"/>
</dbReference>
<keyword evidence="8" id="KW-1185">Reference proteome</keyword>
<proteinExistence type="predicted"/>
<evidence type="ECO:0000256" key="1">
    <source>
        <dbReference type="SAM" id="MobiDB-lite"/>
    </source>
</evidence>
<feature type="domain" description="NAD-glutamate dehydrogenase ACT3" evidence="6">
    <location>
        <begin position="532"/>
        <end position="615"/>
    </location>
</feature>
<dbReference type="RefSeq" id="WP_252435888.1">
    <property type="nucleotide sequence ID" value="NZ_JAGSOV010000010.1"/>
</dbReference>
<dbReference type="InterPro" id="IPR007780">
    <property type="entry name" value="NAD_Glu_DH_bac"/>
</dbReference>
<evidence type="ECO:0000259" key="4">
    <source>
        <dbReference type="Pfam" id="PF21075"/>
    </source>
</evidence>
<evidence type="ECO:0000259" key="6">
    <source>
        <dbReference type="Pfam" id="PF21077"/>
    </source>
</evidence>
<dbReference type="Pfam" id="PF21077">
    <property type="entry name" value="GDH_ACT3"/>
    <property type="match status" value="1"/>
</dbReference>
<organism evidence="7 8">
    <name type="scientific">Pseudonocardia humida</name>
    <dbReference type="NCBI Taxonomy" id="2800819"/>
    <lineage>
        <taxon>Bacteria</taxon>
        <taxon>Bacillati</taxon>
        <taxon>Actinomycetota</taxon>
        <taxon>Actinomycetes</taxon>
        <taxon>Pseudonocardiales</taxon>
        <taxon>Pseudonocardiaceae</taxon>
        <taxon>Pseudonocardia</taxon>
    </lineage>
</organism>
<dbReference type="PIRSF" id="PIRSF036761">
    <property type="entry name" value="GDH_Mll4104"/>
    <property type="match status" value="1"/>
</dbReference>
<dbReference type="InterPro" id="IPR049059">
    <property type="entry name" value="NAD_Glu_DH_HM1"/>
</dbReference>